<proteinExistence type="predicted"/>
<dbReference type="AlphaFoldDB" id="A0A1M5XVL3"/>
<accession>A0A1M5XVL3</accession>
<organism evidence="2 3">
    <name type="scientific">Bradyrhizobium erythrophlei</name>
    <dbReference type="NCBI Taxonomy" id="1437360"/>
    <lineage>
        <taxon>Bacteria</taxon>
        <taxon>Pseudomonadati</taxon>
        <taxon>Pseudomonadota</taxon>
        <taxon>Alphaproteobacteria</taxon>
        <taxon>Hyphomicrobiales</taxon>
        <taxon>Nitrobacteraceae</taxon>
        <taxon>Bradyrhizobium</taxon>
    </lineage>
</organism>
<protein>
    <submittedName>
        <fullName evidence="2">Uncharacterized protein</fullName>
    </submittedName>
</protein>
<dbReference type="RefSeq" id="WP_154072711.1">
    <property type="nucleotide sequence ID" value="NZ_LT670817.1"/>
</dbReference>
<sequence length="125" mass="13720">MTEEAKPPAWAAKTMTAADLAYFCLNHITFSQAFCEVEYLAGQLAEELGLSDQESGEFMSVALSSKSHEAEDACGANPALTALMRGHFPSRAFIEEQEDKRRRRQSIIDGLTAPGDERAPDELQP</sequence>
<evidence type="ECO:0000256" key="1">
    <source>
        <dbReference type="SAM" id="MobiDB-lite"/>
    </source>
</evidence>
<feature type="region of interest" description="Disordered" evidence="1">
    <location>
        <begin position="93"/>
        <end position="125"/>
    </location>
</feature>
<feature type="compositionally biased region" description="Basic and acidic residues" evidence="1">
    <location>
        <begin position="115"/>
        <end position="125"/>
    </location>
</feature>
<evidence type="ECO:0000313" key="2">
    <source>
        <dbReference type="EMBL" id="SHI03885.1"/>
    </source>
</evidence>
<name>A0A1M5XVL3_9BRAD</name>
<reference evidence="2 3" key="1">
    <citation type="submission" date="2016-11" db="EMBL/GenBank/DDBJ databases">
        <authorList>
            <person name="Jaros S."/>
            <person name="Januszkiewicz K."/>
            <person name="Wedrychowicz H."/>
        </authorList>
    </citation>
    <scope>NUCLEOTIDE SEQUENCE [LARGE SCALE GENOMIC DNA]</scope>
    <source>
        <strain evidence="2 3">GAS138</strain>
    </source>
</reference>
<dbReference type="EMBL" id="LT670817">
    <property type="protein sequence ID" value="SHI03885.1"/>
    <property type="molecule type" value="Genomic_DNA"/>
</dbReference>
<dbReference type="Proteomes" id="UP000189796">
    <property type="component" value="Chromosome I"/>
</dbReference>
<gene>
    <name evidence="2" type="ORF">SAMN05443248_7666</name>
</gene>
<evidence type="ECO:0000313" key="3">
    <source>
        <dbReference type="Proteomes" id="UP000189796"/>
    </source>
</evidence>